<dbReference type="AlphaFoldDB" id="A0A1V3X3S8"/>
<evidence type="ECO:0000256" key="1">
    <source>
        <dbReference type="SAM" id="MobiDB-lite"/>
    </source>
</evidence>
<name>A0A1V3X3S8_MYCKA</name>
<feature type="region of interest" description="Disordered" evidence="1">
    <location>
        <begin position="57"/>
        <end position="137"/>
    </location>
</feature>
<evidence type="ECO:0000313" key="2">
    <source>
        <dbReference type="EMBL" id="OOK73476.1"/>
    </source>
</evidence>
<comment type="caution">
    <text evidence="2">The sequence shown here is derived from an EMBL/GenBank/DDBJ whole genome shotgun (WGS) entry which is preliminary data.</text>
</comment>
<feature type="region of interest" description="Disordered" evidence="1">
    <location>
        <begin position="13"/>
        <end position="40"/>
    </location>
</feature>
<accession>A0A1V3X3S8</accession>
<proteinExistence type="predicted"/>
<sequence length="161" mass="16667">MRIDVAGAVAADGDVSQFDPSSSSRSAIQGPFRSCTRPVRTSVPVTTIPARALTGMSLRTGDRGVESASVPTGYQLGDNVANPLPEAAGRAGAGRSDDRSAAAIRAGETAAATGAPETAEAGRERRVDASHMRCGGRQEVRCSDQVRHRGAPAWPLDDPKN</sequence>
<reference evidence="2 3" key="1">
    <citation type="submission" date="2017-02" db="EMBL/GenBank/DDBJ databases">
        <title>Complete genome sequences of Mycobacterium kansasii strains isolated from rhesus macaques.</title>
        <authorList>
            <person name="Panda A."/>
            <person name="Nagaraj S."/>
            <person name="Zhao X."/>
            <person name="Tettelin H."/>
            <person name="Detolla L.J."/>
        </authorList>
    </citation>
    <scope>NUCLEOTIDE SEQUENCE [LARGE SCALE GENOMIC DNA]</scope>
    <source>
        <strain evidence="2 3">11-3813</strain>
    </source>
</reference>
<feature type="compositionally biased region" description="Low complexity" evidence="1">
    <location>
        <begin position="101"/>
        <end position="119"/>
    </location>
</feature>
<protein>
    <submittedName>
        <fullName evidence="2">Uncharacterized protein</fullName>
    </submittedName>
</protein>
<feature type="compositionally biased region" description="Polar residues" evidence="1">
    <location>
        <begin position="18"/>
        <end position="27"/>
    </location>
</feature>
<gene>
    <name evidence="2" type="ORF">BZL30_4845</name>
</gene>
<evidence type="ECO:0000313" key="3">
    <source>
        <dbReference type="Proteomes" id="UP000189229"/>
    </source>
</evidence>
<organism evidence="2 3">
    <name type="scientific">Mycobacterium kansasii</name>
    <dbReference type="NCBI Taxonomy" id="1768"/>
    <lineage>
        <taxon>Bacteria</taxon>
        <taxon>Bacillati</taxon>
        <taxon>Actinomycetota</taxon>
        <taxon>Actinomycetes</taxon>
        <taxon>Mycobacteriales</taxon>
        <taxon>Mycobacteriaceae</taxon>
        <taxon>Mycobacterium</taxon>
    </lineage>
</organism>
<dbReference type="EMBL" id="MVBM01000004">
    <property type="protein sequence ID" value="OOK73476.1"/>
    <property type="molecule type" value="Genomic_DNA"/>
</dbReference>
<feature type="compositionally biased region" description="Basic and acidic residues" evidence="1">
    <location>
        <begin position="120"/>
        <end position="137"/>
    </location>
</feature>
<dbReference type="Proteomes" id="UP000189229">
    <property type="component" value="Unassembled WGS sequence"/>
</dbReference>